<dbReference type="InterPro" id="IPR043519">
    <property type="entry name" value="NT_sf"/>
</dbReference>
<organism evidence="2 3">
    <name type="scientific">Pelomonas parva</name>
    <dbReference type="NCBI Taxonomy" id="3299032"/>
    <lineage>
        <taxon>Bacteria</taxon>
        <taxon>Pseudomonadati</taxon>
        <taxon>Pseudomonadota</taxon>
        <taxon>Betaproteobacteria</taxon>
        <taxon>Burkholderiales</taxon>
        <taxon>Sphaerotilaceae</taxon>
        <taxon>Roseateles</taxon>
    </lineage>
</organism>
<accession>A0ABW7F7X0</accession>
<keyword evidence="3" id="KW-1185">Reference proteome</keyword>
<evidence type="ECO:0000313" key="3">
    <source>
        <dbReference type="Proteomes" id="UP001606210"/>
    </source>
</evidence>
<dbReference type="CDD" id="cd05399">
    <property type="entry name" value="NT_Rel-Spo_like"/>
    <property type="match status" value="1"/>
</dbReference>
<dbReference type="SUPFAM" id="SSF81301">
    <property type="entry name" value="Nucleotidyltransferase"/>
    <property type="match status" value="1"/>
</dbReference>
<evidence type="ECO:0000259" key="1">
    <source>
        <dbReference type="SMART" id="SM00954"/>
    </source>
</evidence>
<sequence length="997" mass="112688">MNIDEYTHGGHLLYQELSETVAAILKAALSRSAPHLRIQEIQRRAKGPDSLRTKLAKQDDLLKDVTQAIKDLAGCRIIFYSNSHLSEFLKSNLIDENFEIIWVRTKFHHPKTDDAESADLFRSHNYVVKLKSPLVDLPEHALLRDLVCEIQVQTSLNHAWSEMGHDIIYKRPGLKGFGTHQMQSIDDRMTKIMREYLLPAGHEFDKVARDFEQLTKGKALLESDPLGALAASTDNNRRHDILNRYLDLVLPLYDELELVHAEIREAVVQAIKVGRHTAVLDIETPYGRIPGKTSEAVTKLALSVLDVVRYQDEKGTRDAWLALVDLYPGAVTDQERQLILESVHRLAENNLEVWMQVDRPVVQAIVIGELVSLDEAKLVALRPLVLRALQSMLNPIAESVRRVAEGAEIRRGHIPYSEELEAIRGQAIGLLKTLLAKSTTDAEREEVIRHLSPASAMTHLGASPDGMALIVRETATIYDIYTEFADILSMALRQHLEHNALIDHGHYVVPAGGTFPCEDVGARGLLEAALVRFRETLNRDTDFVAFKVLMGYESVFPPAWTDREFMIEGTDEYRAAERRTYVDGITEANVAWWLGFLVRCATVPTNDAAMFPPLHDFLQELGTVKPSTALGYVRDLPPELELFLPSLLIGIEKSGRRQDLQTLIDGWLDNGRYIGAIARYLEHADPLDPTLRARTVRRAMALKDRDSVVRSMPALTNLGPVGDDPDELWALFLDAVRFLTVASDTRWVQFVWARAKKPGIFKDRPKAEIELVLEALRPLQRLDFRSEQIISAMAVDWPRLVIDLFANRSRDARDADRSYEALPGSFAFLKETLRGEADYLIQTAKTLYREDPRQHYFRRQNLVSNVFPDYLPALDLALRKLMASGDALDQQLVAELLRPYRGHPDTHELCRDIIASTKDEDVLREVEVALSPSGVFGGAYAIADAYQRLHDWMKAWQADPRDEVRVFAVALARRADLQVATERRRAEERAARFAAGD</sequence>
<protein>
    <recommendedName>
        <fullName evidence="1">RelA/SpoT domain-containing protein</fullName>
    </recommendedName>
</protein>
<evidence type="ECO:0000313" key="2">
    <source>
        <dbReference type="EMBL" id="MFG6432722.1"/>
    </source>
</evidence>
<name>A0ABW7F7X0_9BURK</name>
<dbReference type="PANTHER" id="PTHR41773">
    <property type="entry name" value="GTP PYROPHOSPHATASE-RELATED"/>
    <property type="match status" value="1"/>
</dbReference>
<dbReference type="Proteomes" id="UP001606210">
    <property type="component" value="Unassembled WGS sequence"/>
</dbReference>
<reference evidence="2 3" key="1">
    <citation type="submission" date="2024-08" db="EMBL/GenBank/DDBJ databases">
        <authorList>
            <person name="Lu H."/>
        </authorList>
    </citation>
    <scope>NUCLEOTIDE SEQUENCE [LARGE SCALE GENOMIC DNA]</scope>
    <source>
        <strain evidence="2 3">LYH14W</strain>
    </source>
</reference>
<dbReference type="PANTHER" id="PTHR41773:SF1">
    <property type="entry name" value="RELA_SPOT DOMAIN-CONTAINING PROTEIN"/>
    <property type="match status" value="1"/>
</dbReference>
<proteinExistence type="predicted"/>
<dbReference type="InterPro" id="IPR007685">
    <property type="entry name" value="RelA_SpoT"/>
</dbReference>
<comment type="caution">
    <text evidence="2">The sequence shown here is derived from an EMBL/GenBank/DDBJ whole genome shotgun (WGS) entry which is preliminary data.</text>
</comment>
<dbReference type="Gene3D" id="3.30.460.10">
    <property type="entry name" value="Beta Polymerase, domain 2"/>
    <property type="match status" value="1"/>
</dbReference>
<dbReference type="RefSeq" id="WP_394482810.1">
    <property type="nucleotide sequence ID" value="NZ_JBIGHV010000009.1"/>
</dbReference>
<dbReference type="EMBL" id="JBIGHV010000009">
    <property type="protein sequence ID" value="MFG6432722.1"/>
    <property type="molecule type" value="Genomic_DNA"/>
</dbReference>
<gene>
    <name evidence="2" type="ORF">ACG00Y_22595</name>
</gene>
<dbReference type="SMART" id="SM00954">
    <property type="entry name" value="RelA_SpoT"/>
    <property type="match status" value="1"/>
</dbReference>
<feature type="domain" description="RelA/SpoT" evidence="1">
    <location>
        <begin position="43"/>
        <end position="175"/>
    </location>
</feature>
<dbReference type="Pfam" id="PF04607">
    <property type="entry name" value="RelA_SpoT"/>
    <property type="match status" value="1"/>
</dbReference>